<proteinExistence type="inferred from homology"/>
<dbReference type="PROSITE" id="PS00061">
    <property type="entry name" value="ADH_SHORT"/>
    <property type="match status" value="1"/>
</dbReference>
<dbReference type="PANTHER" id="PTHR42760:SF135">
    <property type="entry name" value="BLL7886 PROTEIN"/>
    <property type="match status" value="1"/>
</dbReference>
<dbReference type="Gene3D" id="3.40.50.720">
    <property type="entry name" value="NAD(P)-binding Rossmann-like Domain"/>
    <property type="match status" value="1"/>
</dbReference>
<accession>A0A1W6YG24</accession>
<dbReference type="SUPFAM" id="SSF51735">
    <property type="entry name" value="NAD(P)-binding Rossmann-fold domains"/>
    <property type="match status" value="1"/>
</dbReference>
<sequence>MKLLQDKVAIVTGAARKRGIGLATARLFAEHGARVAILDLDPEETRQAAAELGDPHMGLVCDVTRREECDAAIQAVVRRHGGVDVLVNNAGITQKRGIMEVTDEDYARVLDTNLRGVLHMSQAVIPQLKSRGGGSIVCISSLSALQGGGVFGGSHYCAAKAGILGLVRAMALELGPDNIRANGVAPGLILTDFSRGGTSDEYKHEKARSFPLRRVGQPGDIAGACLYLASELAAYVTGVTLDVNGGAYIRP</sequence>
<dbReference type="GO" id="GO:0016616">
    <property type="term" value="F:oxidoreductase activity, acting on the CH-OH group of donors, NAD or NADP as acceptor"/>
    <property type="evidence" value="ECO:0007669"/>
    <property type="project" value="TreeGrafter"/>
</dbReference>
<dbReference type="AlphaFoldDB" id="A0A1W6YG24"/>
<dbReference type="RefSeq" id="WP_086063211.1">
    <property type="nucleotide sequence ID" value="NZ_CP021108.1"/>
</dbReference>
<reference evidence="3 4" key="1">
    <citation type="submission" date="2017-05" db="EMBL/GenBank/DDBJ databases">
        <title>Complete and WGS of Bordetella genogroups.</title>
        <authorList>
            <person name="Spilker T."/>
            <person name="LiPuma J."/>
        </authorList>
    </citation>
    <scope>NUCLEOTIDE SEQUENCE [LARGE SCALE GENOMIC DNA]</scope>
    <source>
        <strain evidence="3 4">AU19157</strain>
    </source>
</reference>
<evidence type="ECO:0000256" key="1">
    <source>
        <dbReference type="ARBA" id="ARBA00006484"/>
    </source>
</evidence>
<dbReference type="InterPro" id="IPR036291">
    <property type="entry name" value="NAD(P)-bd_dom_sf"/>
</dbReference>
<comment type="similarity">
    <text evidence="1">Belongs to the short-chain dehydrogenases/reductases (SDR) family.</text>
</comment>
<evidence type="ECO:0000259" key="2">
    <source>
        <dbReference type="SMART" id="SM00822"/>
    </source>
</evidence>
<gene>
    <name evidence="3" type="ORF">CAL12_03485</name>
</gene>
<keyword evidence="4" id="KW-1185">Reference proteome</keyword>
<protein>
    <submittedName>
        <fullName evidence="3">Short-chain dehydrogenase</fullName>
    </submittedName>
</protein>
<evidence type="ECO:0000313" key="3">
    <source>
        <dbReference type="EMBL" id="ARP79978.1"/>
    </source>
</evidence>
<dbReference type="OrthoDB" id="9806974at2"/>
<dbReference type="KEGG" id="bgv:CAL12_03485"/>
<dbReference type="STRING" id="1416806.CAL12_03485"/>
<dbReference type="Proteomes" id="UP000194151">
    <property type="component" value="Chromosome"/>
</dbReference>
<dbReference type="InterPro" id="IPR020904">
    <property type="entry name" value="Sc_DH/Rdtase_CS"/>
</dbReference>
<feature type="domain" description="Ketoreductase" evidence="2">
    <location>
        <begin position="7"/>
        <end position="221"/>
    </location>
</feature>
<dbReference type="PRINTS" id="PR00080">
    <property type="entry name" value="SDRFAMILY"/>
</dbReference>
<dbReference type="EMBL" id="CP021108">
    <property type="protein sequence ID" value="ARP79978.1"/>
    <property type="molecule type" value="Genomic_DNA"/>
</dbReference>
<dbReference type="NCBIfam" id="NF005559">
    <property type="entry name" value="PRK07231.1"/>
    <property type="match status" value="1"/>
</dbReference>
<name>A0A1W6YG24_9BORD</name>
<organism evidence="3 4">
    <name type="scientific">Bordetella genomosp. 8</name>
    <dbReference type="NCBI Taxonomy" id="1416806"/>
    <lineage>
        <taxon>Bacteria</taxon>
        <taxon>Pseudomonadati</taxon>
        <taxon>Pseudomonadota</taxon>
        <taxon>Betaproteobacteria</taxon>
        <taxon>Burkholderiales</taxon>
        <taxon>Alcaligenaceae</taxon>
        <taxon>Bordetella</taxon>
    </lineage>
</organism>
<dbReference type="PRINTS" id="PR00081">
    <property type="entry name" value="GDHRDH"/>
</dbReference>
<dbReference type="SMART" id="SM00822">
    <property type="entry name" value="PKS_KR"/>
    <property type="match status" value="1"/>
</dbReference>
<dbReference type="GO" id="GO:0030497">
    <property type="term" value="P:fatty acid elongation"/>
    <property type="evidence" value="ECO:0007669"/>
    <property type="project" value="TreeGrafter"/>
</dbReference>
<evidence type="ECO:0000313" key="4">
    <source>
        <dbReference type="Proteomes" id="UP000194151"/>
    </source>
</evidence>
<dbReference type="Pfam" id="PF13561">
    <property type="entry name" value="adh_short_C2"/>
    <property type="match status" value="1"/>
</dbReference>
<dbReference type="InterPro" id="IPR002347">
    <property type="entry name" value="SDR_fam"/>
</dbReference>
<dbReference type="FunFam" id="3.40.50.720:FF:000084">
    <property type="entry name" value="Short-chain dehydrogenase reductase"/>
    <property type="match status" value="1"/>
</dbReference>
<dbReference type="PANTHER" id="PTHR42760">
    <property type="entry name" value="SHORT-CHAIN DEHYDROGENASES/REDUCTASES FAMILY MEMBER"/>
    <property type="match status" value="1"/>
</dbReference>
<dbReference type="InterPro" id="IPR057326">
    <property type="entry name" value="KR_dom"/>
</dbReference>